<organism evidence="1 2">
    <name type="scientific">Paracoccus haeundaensis</name>
    <dbReference type="NCBI Taxonomy" id="225362"/>
    <lineage>
        <taxon>Bacteria</taxon>
        <taxon>Pseudomonadati</taxon>
        <taxon>Pseudomonadota</taxon>
        <taxon>Alphaproteobacteria</taxon>
        <taxon>Rhodobacterales</taxon>
        <taxon>Paracoccaceae</taxon>
        <taxon>Paracoccus</taxon>
    </lineage>
</organism>
<name>A0A5C4R1G7_9RHOB</name>
<dbReference type="RefSeq" id="WP_139599620.1">
    <property type="nucleotide sequence ID" value="NZ_VDDC01000050.1"/>
</dbReference>
<protein>
    <submittedName>
        <fullName evidence="1">Uncharacterized protein</fullName>
    </submittedName>
</protein>
<gene>
    <name evidence="1" type="ORF">FHD67_18485</name>
</gene>
<comment type="caution">
    <text evidence="1">The sequence shown here is derived from an EMBL/GenBank/DDBJ whole genome shotgun (WGS) entry which is preliminary data.</text>
</comment>
<proteinExistence type="predicted"/>
<reference evidence="1 2" key="1">
    <citation type="submission" date="2019-06" db="EMBL/GenBank/DDBJ databases">
        <authorList>
            <person name="Li J."/>
        </authorList>
    </citation>
    <scope>NUCLEOTIDE SEQUENCE [LARGE SCALE GENOMIC DNA]</scope>
    <source>
        <strain evidence="1 2">CGMCC 1.8012</strain>
    </source>
</reference>
<evidence type="ECO:0000313" key="2">
    <source>
        <dbReference type="Proteomes" id="UP000304880"/>
    </source>
</evidence>
<dbReference type="AlphaFoldDB" id="A0A5C4R1G7"/>
<keyword evidence="2" id="KW-1185">Reference proteome</keyword>
<dbReference type="EMBL" id="VDDC01000050">
    <property type="protein sequence ID" value="TNH37769.1"/>
    <property type="molecule type" value="Genomic_DNA"/>
</dbReference>
<evidence type="ECO:0000313" key="1">
    <source>
        <dbReference type="EMBL" id="TNH37769.1"/>
    </source>
</evidence>
<dbReference type="Proteomes" id="UP000304880">
    <property type="component" value="Unassembled WGS sequence"/>
</dbReference>
<sequence>MPKALTISTRNERNELVMIDCVQDNEAEENVQDADADGSTTVGDQGARYRVSDTGQSVTRIDAGKYRIDETAETLIEV</sequence>
<accession>A0A5C4R1G7</accession>